<evidence type="ECO:0000256" key="2">
    <source>
        <dbReference type="SAM" id="SignalP"/>
    </source>
</evidence>
<reference evidence="3" key="1">
    <citation type="submission" date="2021-02" db="EMBL/GenBank/DDBJ databases">
        <authorList>
            <person name="Dougan E. K."/>
            <person name="Rhodes N."/>
            <person name="Thang M."/>
            <person name="Chan C."/>
        </authorList>
    </citation>
    <scope>NUCLEOTIDE SEQUENCE</scope>
</reference>
<feature type="compositionally biased region" description="Basic and acidic residues" evidence="1">
    <location>
        <begin position="210"/>
        <end position="221"/>
    </location>
</feature>
<name>A0A812X6C4_9DINO</name>
<evidence type="ECO:0000313" key="4">
    <source>
        <dbReference type="Proteomes" id="UP000601435"/>
    </source>
</evidence>
<dbReference type="EMBL" id="CAJNJA010036912">
    <property type="protein sequence ID" value="CAE7726363.1"/>
    <property type="molecule type" value="Genomic_DNA"/>
</dbReference>
<dbReference type="OrthoDB" id="416141at2759"/>
<accession>A0A812X6C4</accession>
<feature type="chain" id="PRO_5032693293" evidence="2">
    <location>
        <begin position="23"/>
        <end position="527"/>
    </location>
</feature>
<proteinExistence type="predicted"/>
<protein>
    <submittedName>
        <fullName evidence="3">Uncharacterized protein</fullName>
    </submittedName>
</protein>
<feature type="region of interest" description="Disordered" evidence="1">
    <location>
        <begin position="493"/>
        <end position="527"/>
    </location>
</feature>
<feature type="region of interest" description="Disordered" evidence="1">
    <location>
        <begin position="172"/>
        <end position="261"/>
    </location>
</feature>
<evidence type="ECO:0000256" key="1">
    <source>
        <dbReference type="SAM" id="MobiDB-lite"/>
    </source>
</evidence>
<keyword evidence="4" id="KW-1185">Reference proteome</keyword>
<evidence type="ECO:0000313" key="3">
    <source>
        <dbReference type="EMBL" id="CAE7726363.1"/>
    </source>
</evidence>
<keyword evidence="2" id="KW-0732">Signal</keyword>
<feature type="compositionally biased region" description="Low complexity" evidence="1">
    <location>
        <begin position="493"/>
        <end position="507"/>
    </location>
</feature>
<gene>
    <name evidence="3" type="ORF">SNEC2469_LOCUS20972</name>
</gene>
<feature type="signal peptide" evidence="2">
    <location>
        <begin position="1"/>
        <end position="22"/>
    </location>
</feature>
<dbReference type="AlphaFoldDB" id="A0A812X6C4"/>
<sequence>MFLRQLVVPVAVWGTWFVHGSASTWRQLQQRLLGVLYDGGKSPASPDLIALLQGHSLDFQFMADYQTISMWAKLVQLGRALAAQRHERPFLGNASVVLREAWRFERFAAWKAWQLWNATCAQGCAVLTAAVVSPARRQANQSGAAVQWCPFCRLVLLSKHFGLWRRLGQEEETGAADASVSAPRAKKGKGAESSASPSSPDVEMMDAPDEQERVRELRELGGRAPTTPPMSTLLEKKSGGHWNKAPRPSDTRTEQTGLHRGHRPDLVLRLARLVRPGAEPSNHLRPSTGISFSGGVLEWLANYEASITRQSLIDVTTTGSQGGAPQRESSRADCPIHGGNSCDQVYAHHLAAQRGTSLARRRALATPAAVVRPGRLAHVATGNISAWTGLAAVVTAPVLLSVQRGSMEVVEETLAAIAHQSAGLTEGAGAEAARAVQVAGAAASIIVIFFCAQRCGDLVCYVRCLNRLAHALSGDAMPCQLLELIRKETRPFRSSASAAPRTASGSGCRTSRRRADAAPISRLGCAL</sequence>
<organism evidence="3 4">
    <name type="scientific">Symbiodinium necroappetens</name>
    <dbReference type="NCBI Taxonomy" id="1628268"/>
    <lineage>
        <taxon>Eukaryota</taxon>
        <taxon>Sar</taxon>
        <taxon>Alveolata</taxon>
        <taxon>Dinophyceae</taxon>
        <taxon>Suessiales</taxon>
        <taxon>Symbiodiniaceae</taxon>
        <taxon>Symbiodinium</taxon>
    </lineage>
</organism>
<dbReference type="Proteomes" id="UP000601435">
    <property type="component" value="Unassembled WGS sequence"/>
</dbReference>
<comment type="caution">
    <text evidence="3">The sequence shown here is derived from an EMBL/GenBank/DDBJ whole genome shotgun (WGS) entry which is preliminary data.</text>
</comment>